<keyword evidence="3" id="KW-1185">Reference proteome</keyword>
<dbReference type="OrthoDB" id="9156632at2"/>
<evidence type="ECO:0000313" key="2">
    <source>
        <dbReference type="EMBL" id="PXW97523.1"/>
    </source>
</evidence>
<dbReference type="SUPFAM" id="SSF47413">
    <property type="entry name" value="lambda repressor-like DNA-binding domains"/>
    <property type="match status" value="1"/>
</dbReference>
<feature type="domain" description="HTH cro/C1-type" evidence="1">
    <location>
        <begin position="14"/>
        <end position="68"/>
    </location>
</feature>
<dbReference type="EMBL" id="QJJS01000004">
    <property type="protein sequence ID" value="PXW97523.1"/>
    <property type="molecule type" value="Genomic_DNA"/>
</dbReference>
<dbReference type="AlphaFoldDB" id="A0A318H2Q0"/>
<dbReference type="CDD" id="cd00093">
    <property type="entry name" value="HTH_XRE"/>
    <property type="match status" value="1"/>
</dbReference>
<dbReference type="SMART" id="SM00530">
    <property type="entry name" value="HTH_XRE"/>
    <property type="match status" value="1"/>
</dbReference>
<organism evidence="2 3">
    <name type="scientific">Sphaerotilus hippei</name>
    <dbReference type="NCBI Taxonomy" id="744406"/>
    <lineage>
        <taxon>Bacteria</taxon>
        <taxon>Pseudomonadati</taxon>
        <taxon>Pseudomonadota</taxon>
        <taxon>Betaproteobacteria</taxon>
        <taxon>Burkholderiales</taxon>
        <taxon>Sphaerotilaceae</taxon>
        <taxon>Sphaerotilus</taxon>
    </lineage>
</organism>
<reference evidence="2 3" key="1">
    <citation type="submission" date="2018-05" db="EMBL/GenBank/DDBJ databases">
        <title>Genomic Encyclopedia of Type Strains, Phase IV (KMG-IV): sequencing the most valuable type-strain genomes for metagenomic binning, comparative biology and taxonomic classification.</title>
        <authorList>
            <person name="Goeker M."/>
        </authorList>
    </citation>
    <scope>NUCLEOTIDE SEQUENCE [LARGE SCALE GENOMIC DNA]</scope>
    <source>
        <strain evidence="2 3">DSM 566</strain>
    </source>
</reference>
<dbReference type="Gene3D" id="1.10.260.40">
    <property type="entry name" value="lambda repressor-like DNA-binding domains"/>
    <property type="match status" value="1"/>
</dbReference>
<proteinExistence type="predicted"/>
<comment type="caution">
    <text evidence="2">The sequence shown here is derived from an EMBL/GenBank/DDBJ whole genome shotgun (WGS) entry which is preliminary data.</text>
</comment>
<dbReference type="Proteomes" id="UP000247811">
    <property type="component" value="Unassembled WGS sequence"/>
</dbReference>
<dbReference type="Pfam" id="PF13560">
    <property type="entry name" value="HTH_31"/>
    <property type="match status" value="1"/>
</dbReference>
<sequence>MDAETLLSTLGTQLRAARQSRGLTQAQLAERAGLTRLKIGQAEAGAGTVSAAAYAKMAAAMDLGFHLLPVRRPTLDELEDFLG</sequence>
<dbReference type="GO" id="GO:0003677">
    <property type="term" value="F:DNA binding"/>
    <property type="evidence" value="ECO:0007669"/>
    <property type="project" value="InterPro"/>
</dbReference>
<gene>
    <name evidence="2" type="ORF">C7444_104125</name>
</gene>
<name>A0A318H2Q0_9BURK</name>
<dbReference type="InterPro" id="IPR010982">
    <property type="entry name" value="Lambda_DNA-bd_dom_sf"/>
</dbReference>
<dbReference type="PROSITE" id="PS50943">
    <property type="entry name" value="HTH_CROC1"/>
    <property type="match status" value="1"/>
</dbReference>
<dbReference type="InterPro" id="IPR001387">
    <property type="entry name" value="Cro/C1-type_HTH"/>
</dbReference>
<accession>A0A318H2Q0</accession>
<protein>
    <submittedName>
        <fullName evidence="2">Helix-turn-helix protein</fullName>
    </submittedName>
</protein>
<evidence type="ECO:0000313" key="3">
    <source>
        <dbReference type="Proteomes" id="UP000247811"/>
    </source>
</evidence>
<dbReference type="RefSeq" id="WP_110399917.1">
    <property type="nucleotide sequence ID" value="NZ_QJJS01000004.1"/>
</dbReference>
<evidence type="ECO:0000259" key="1">
    <source>
        <dbReference type="PROSITE" id="PS50943"/>
    </source>
</evidence>